<protein>
    <recommendedName>
        <fullName evidence="6">BZIP domain-containing protein</fullName>
    </recommendedName>
</protein>
<dbReference type="EMBL" id="JAAAPU010000170">
    <property type="protein sequence ID" value="KAF4200854.1"/>
    <property type="molecule type" value="Genomic_DNA"/>
</dbReference>
<name>A0AAN5YG07_ASPLE</name>
<evidence type="ECO:0000313" key="3">
    <source>
        <dbReference type="EMBL" id="KAF4200854.1"/>
    </source>
</evidence>
<dbReference type="PANTHER" id="PTHR38116:SF5">
    <property type="entry name" value="BZIP DOMAIN-CONTAINING PROTEIN"/>
    <property type="match status" value="1"/>
</dbReference>
<dbReference type="InterPro" id="IPR021833">
    <property type="entry name" value="DUF3425"/>
</dbReference>
<organism evidence="3 5">
    <name type="scientific">Aspergillus lentulus</name>
    <dbReference type="NCBI Taxonomy" id="293939"/>
    <lineage>
        <taxon>Eukaryota</taxon>
        <taxon>Fungi</taxon>
        <taxon>Dikarya</taxon>
        <taxon>Ascomycota</taxon>
        <taxon>Pezizomycotina</taxon>
        <taxon>Eurotiomycetes</taxon>
        <taxon>Eurotiomycetidae</taxon>
        <taxon>Eurotiales</taxon>
        <taxon>Aspergillaceae</taxon>
        <taxon>Aspergillus</taxon>
        <taxon>Aspergillus subgen. Fumigati</taxon>
    </lineage>
</organism>
<dbReference type="PANTHER" id="PTHR38116">
    <property type="entry name" value="CHROMOSOME 7, WHOLE GENOME SHOTGUN SEQUENCE"/>
    <property type="match status" value="1"/>
</dbReference>
<comment type="caution">
    <text evidence="3">The sequence shown here is derived from an EMBL/GenBank/DDBJ whole genome shotgun (WGS) entry which is preliminary data.</text>
</comment>
<evidence type="ECO:0000313" key="4">
    <source>
        <dbReference type="Proteomes" id="UP000051487"/>
    </source>
</evidence>
<reference evidence="2 4" key="1">
    <citation type="submission" date="2015-11" db="EMBL/GenBank/DDBJ databases">
        <title>Aspergillus lentulus strain IFM 54703T.</title>
        <authorList>
            <person name="Kusuya Y."/>
            <person name="Sakai K."/>
            <person name="Kamei K."/>
            <person name="Takahashi H."/>
            <person name="Yaguchi T."/>
        </authorList>
    </citation>
    <scope>NUCLEOTIDE SEQUENCE [LARGE SCALE GENOMIC DNA]</scope>
    <source>
        <strain evidence="2 4">IFM 54703</strain>
    </source>
</reference>
<feature type="compositionally biased region" description="Polar residues" evidence="1">
    <location>
        <begin position="1"/>
        <end position="12"/>
    </location>
</feature>
<feature type="region of interest" description="Disordered" evidence="1">
    <location>
        <begin position="1"/>
        <end position="57"/>
    </location>
</feature>
<feature type="region of interest" description="Disordered" evidence="1">
    <location>
        <begin position="82"/>
        <end position="105"/>
    </location>
</feature>
<dbReference type="EMBL" id="BCLY01000008">
    <property type="protein sequence ID" value="GAQ07431.1"/>
    <property type="molecule type" value="Genomic_DNA"/>
</dbReference>
<proteinExistence type="predicted"/>
<feature type="compositionally biased region" description="Polar residues" evidence="1">
    <location>
        <begin position="86"/>
        <end position="105"/>
    </location>
</feature>
<dbReference type="Proteomes" id="UP000051487">
    <property type="component" value="Unassembled WGS sequence"/>
</dbReference>
<dbReference type="Proteomes" id="UP000649114">
    <property type="component" value="Unassembled WGS sequence"/>
</dbReference>
<dbReference type="Pfam" id="PF11905">
    <property type="entry name" value="DUF3425"/>
    <property type="match status" value="1"/>
</dbReference>
<reference evidence="3" key="3">
    <citation type="submission" date="2020-04" db="EMBL/GenBank/DDBJ databases">
        <authorList>
            <person name="Santos R.A.C."/>
            <person name="Steenwyk J.L."/>
            <person name="Rivero-Menendez O."/>
            <person name="Mead M.E."/>
            <person name="Silva L.P."/>
            <person name="Bastos R.W."/>
            <person name="Alastruey-Izquierdo A."/>
            <person name="Goldman G.H."/>
            <person name="Rokas A."/>
        </authorList>
    </citation>
    <scope>NUCLEOTIDE SEQUENCE</scope>
    <source>
        <strain evidence="3">CNM-CM8927</strain>
    </source>
</reference>
<evidence type="ECO:0008006" key="6">
    <source>
        <dbReference type="Google" id="ProtNLM"/>
    </source>
</evidence>
<evidence type="ECO:0000313" key="5">
    <source>
        <dbReference type="Proteomes" id="UP000649114"/>
    </source>
</evidence>
<evidence type="ECO:0000256" key="1">
    <source>
        <dbReference type="SAM" id="MobiDB-lite"/>
    </source>
</evidence>
<reference evidence="3" key="2">
    <citation type="journal article" date="2020" name="bioRxiv">
        <title>Genomic and phenotypic heterogeneity of clinical isolates of the human pathogens Aspergillus fumigatus, Aspergillus lentulus and Aspergillus fumigatiaffinis.</title>
        <authorList>
            <person name="dos Santos R.A.C."/>
            <person name="Steenwyk J.L."/>
            <person name="Rivero-Menendez O."/>
            <person name="Mead M.E."/>
            <person name="Silva L.P."/>
            <person name="Bastos R.W."/>
            <person name="Alastruey-Izquierdo A."/>
            <person name="Goldman G.H."/>
            <person name="Rokas A."/>
        </authorList>
    </citation>
    <scope>NUCLEOTIDE SEQUENCE</scope>
    <source>
        <strain evidence="3">CNM-CM8927</strain>
    </source>
</reference>
<accession>A0AAN5YG07</accession>
<gene>
    <name evidence="2" type="ORF">ALT_4752</name>
    <name evidence="3" type="ORF">CNMCM8927_002460</name>
</gene>
<sequence>MSSQNGGVVHQSTSERKEKRKTVRRDPEKRRQQNVQAQRKYRKTLLPDGSKHTQQLLGEKLRKRMDQLEAIAASAAQTCPIEGATAASTRPSEGASRDSSSSTPLDISTIDLSAYDASDLSVSTVLAVTPDQCQYPPQQLDSGLSALSTWDPRTYLQLDDPDSSLRAWNSTNFVDPSLLICDKKNDSHGPYWTATVSCGCSKPHVQIRTHGPDPCSYGDIKILSIGPGSPAADPCANQLRIETVCTVSALYAIGTHVGITEELICADDSLSPFFRFTVDSAEDTAETDMICAVQRIFKTLKPDLRPTKEQITVRHHPFIDIVPFPTLRRNLIKYQDEFDEDEFFHDMLTGLVCWGGAGVGKRDRNLSAGYASTGTPWDVRSWEARDWFIKKYWRLLGGEDGELVRQSEWWRSIRGEDRLNVEAVGVIEAI</sequence>
<evidence type="ECO:0000313" key="2">
    <source>
        <dbReference type="EMBL" id="GAQ07431.1"/>
    </source>
</evidence>
<dbReference type="AlphaFoldDB" id="A0AAN5YG07"/>